<dbReference type="EMBL" id="OX459121">
    <property type="protein sequence ID" value="CAI9104541.1"/>
    <property type="molecule type" value="Genomic_DNA"/>
</dbReference>
<dbReference type="GO" id="GO:0030687">
    <property type="term" value="C:preribosome, large subunit precursor"/>
    <property type="evidence" value="ECO:0007669"/>
    <property type="project" value="TreeGrafter"/>
</dbReference>
<feature type="binding site" evidence="8">
    <location>
        <position position="90"/>
    </location>
    <ligand>
        <name>S-adenosyl-L-methionine</name>
        <dbReference type="ChEBI" id="CHEBI:59789"/>
    </ligand>
</feature>
<proteinExistence type="inferred from homology"/>
<comment type="function">
    <text evidence="8">Probable methyltransferase involved in the maturation of rRNA and in the biogenesis of ribosomal subunits.</text>
</comment>
<keyword evidence="4 8" id="KW-0489">Methyltransferase</keyword>
<dbReference type="FunFam" id="3.40.50.150:FF:000004">
    <property type="entry name" value="AdoMet-dependent rRNA methyltransferase SPB1"/>
    <property type="match status" value="1"/>
</dbReference>
<keyword evidence="3 8" id="KW-0698">rRNA processing</keyword>
<evidence type="ECO:0000256" key="1">
    <source>
        <dbReference type="ARBA" id="ARBA00004604"/>
    </source>
</evidence>
<dbReference type="GO" id="GO:0000466">
    <property type="term" value="P:maturation of 5.8S rRNA from tricistronic rRNA transcript (SSU-rRNA, 5.8S rRNA, LSU-rRNA)"/>
    <property type="evidence" value="ECO:0007669"/>
    <property type="project" value="TreeGrafter"/>
</dbReference>
<dbReference type="GO" id="GO:0005730">
    <property type="term" value="C:nucleolus"/>
    <property type="evidence" value="ECO:0007669"/>
    <property type="project" value="UniProtKB-SubCell"/>
</dbReference>
<dbReference type="InterPro" id="IPR050082">
    <property type="entry name" value="RNA_methyltr_RlmE"/>
</dbReference>
<dbReference type="AlphaFoldDB" id="A0AAV1DBF9"/>
<evidence type="ECO:0000256" key="9">
    <source>
        <dbReference type="SAM" id="MobiDB-lite"/>
    </source>
</evidence>
<dbReference type="GO" id="GO:0008650">
    <property type="term" value="F:rRNA (uridine-2'-O-)-methyltransferase activity"/>
    <property type="evidence" value="ECO:0007669"/>
    <property type="project" value="TreeGrafter"/>
</dbReference>
<feature type="compositionally biased region" description="Polar residues" evidence="9">
    <location>
        <begin position="588"/>
        <end position="598"/>
    </location>
</feature>
<reference evidence="13" key="1">
    <citation type="submission" date="2023-03" db="EMBL/GenBank/DDBJ databases">
        <authorList>
            <person name="Julca I."/>
        </authorList>
    </citation>
    <scope>NUCLEOTIDE SEQUENCE</scope>
</reference>
<evidence type="ECO:0000256" key="8">
    <source>
        <dbReference type="HAMAP-Rule" id="MF_03163"/>
    </source>
</evidence>
<feature type="region of interest" description="Disordered" evidence="9">
    <location>
        <begin position="537"/>
        <end position="630"/>
    </location>
</feature>
<evidence type="ECO:0000259" key="10">
    <source>
        <dbReference type="Pfam" id="PF01728"/>
    </source>
</evidence>
<sequence length="828" mass="92985">MGKVKGKHRLDKYYHLAKEHGYRSRASWKLVQLDSRFNFLRSSRSVLDLCAAPGGWMQVAVERVPVGSLVIGVDLDPIRPIRGAVAIQADITTPKCKATIKNLMAENGCKAFDLVLHDGSPNVGGAWAKEATGQNALVIDSVKLAADLLAPKGTFVTKVFRSQDYTAVVYCLKQLFEKVEVDKPQASRSASAEIYVIGFKYKAPAKIDPRLLDVKHLFERGNEPPKVIDVLRGTKQKRHRDGYEDGETLLRKVSSAADFIWSETPLDILGSVTTITFEDSASLSIKDHSLTTEEVKALCDDLRVLGKQDFKHLLKWRMHIRKALAPSVKDTSASKESESQVEEDEEEKVLNEMEELANAMERKKKRAKKLIAKRRAKDKARKALGVHSDSAMDNYNDLELFSLSSIKGKKDLVAVDNNENEDEAGESGSSDNEESQEESQNDTSSDVDTDEERRRYDDYMEQLLDEAYEQYVVKKEGKSKQRKRAKKNAESQHLDGDDDNEMIHSDQDSDNDVGDHEVNPLVVPLVEDMPTQQEIAAKWFSQDVFEEPDEDDALQKFDSDDEMMVDGPDLGEHPKKKQNQPSKKPLGDQQSNVQNSSQHIDDLEVVPAPATDSSDDSSSDDSDEDDVETKAEILAYAKKMLSKKQREEIFDDAYNKYMNYDIGLPKWFADDEKKHNQPVKPITKEEIAAMRAQFKEINTRPAKKVAEAKARKKRAFLRKQEKIRKKANSISDQADINDRSKRRMIEQLYSKAAPKKPKKEYVVAKKGVQVRAGKGKTLVDPRMKKDKRSHGMTKKGKGKGKQKGKGSVNSRGKVSGKGKKSKAGISAK</sequence>
<name>A0AAV1DBF9_OLDCO</name>
<feature type="domain" description="Ribosomal RNA methyltransferase FtsJ" evidence="10">
    <location>
        <begin position="22"/>
        <end position="201"/>
    </location>
</feature>
<dbReference type="InterPro" id="IPR029063">
    <property type="entry name" value="SAM-dependent_MTases_sf"/>
</dbReference>
<feature type="compositionally biased region" description="Acidic residues" evidence="9">
    <location>
        <begin position="613"/>
        <end position="627"/>
    </location>
</feature>
<dbReference type="GO" id="GO:0000463">
    <property type="term" value="P:maturation of LSU-rRNA from tricistronic rRNA transcript (SSU-rRNA, 5.8S rRNA, LSU-rRNA)"/>
    <property type="evidence" value="ECO:0007669"/>
    <property type="project" value="TreeGrafter"/>
</dbReference>
<feature type="compositionally biased region" description="Basic residues" evidence="9">
    <location>
        <begin position="784"/>
        <end position="804"/>
    </location>
</feature>
<dbReference type="InterPro" id="IPR024576">
    <property type="entry name" value="rRNA_MeTfrase_Spb1_DUF3381"/>
</dbReference>
<keyword evidence="14" id="KW-1185">Reference proteome</keyword>
<comment type="subcellular location">
    <subcellularLocation>
        <location evidence="1 8">Nucleus</location>
        <location evidence="1 8">Nucleolus</location>
    </subcellularLocation>
</comment>
<feature type="domain" description="Ribosomal RNA methyltransferase SPB1-like C-terminal" evidence="11">
    <location>
        <begin position="598"/>
        <end position="795"/>
    </location>
</feature>
<comment type="similarity">
    <text evidence="8">Belongs to the class I-like SAM-binding methyltransferase superfamily. RNA methyltransferase RlmE family. SPB1 subfamily.</text>
</comment>
<feature type="compositionally biased region" description="Acidic residues" evidence="9">
    <location>
        <begin position="339"/>
        <end position="348"/>
    </location>
</feature>
<evidence type="ECO:0000256" key="4">
    <source>
        <dbReference type="ARBA" id="ARBA00022603"/>
    </source>
</evidence>
<dbReference type="InterPro" id="IPR028589">
    <property type="entry name" value="SPB1-like"/>
</dbReference>
<evidence type="ECO:0000256" key="6">
    <source>
        <dbReference type="ARBA" id="ARBA00022691"/>
    </source>
</evidence>
<keyword evidence="5 8" id="KW-0808">Transferase</keyword>
<dbReference type="Pfam" id="PF11861">
    <property type="entry name" value="DUF3381"/>
    <property type="match status" value="1"/>
</dbReference>
<dbReference type="EC" id="2.1.1.-" evidence="8"/>
<dbReference type="Pfam" id="PF01728">
    <property type="entry name" value="FtsJ"/>
    <property type="match status" value="1"/>
</dbReference>
<feature type="compositionally biased region" description="Acidic residues" evidence="9">
    <location>
        <begin position="419"/>
        <end position="450"/>
    </location>
</feature>
<organism evidence="13 14">
    <name type="scientific">Oldenlandia corymbosa var. corymbosa</name>
    <dbReference type="NCBI Taxonomy" id="529605"/>
    <lineage>
        <taxon>Eukaryota</taxon>
        <taxon>Viridiplantae</taxon>
        <taxon>Streptophyta</taxon>
        <taxon>Embryophyta</taxon>
        <taxon>Tracheophyta</taxon>
        <taxon>Spermatophyta</taxon>
        <taxon>Magnoliopsida</taxon>
        <taxon>eudicotyledons</taxon>
        <taxon>Gunneridae</taxon>
        <taxon>Pentapetalae</taxon>
        <taxon>asterids</taxon>
        <taxon>lamiids</taxon>
        <taxon>Gentianales</taxon>
        <taxon>Rubiaceae</taxon>
        <taxon>Rubioideae</taxon>
        <taxon>Spermacoceae</taxon>
        <taxon>Hedyotis-Oldenlandia complex</taxon>
        <taxon>Oldenlandia</taxon>
    </lineage>
</organism>
<feature type="compositionally biased region" description="Basic and acidic residues" evidence="9">
    <location>
        <begin position="487"/>
        <end position="518"/>
    </location>
</feature>
<dbReference type="Gene3D" id="3.40.50.150">
    <property type="entry name" value="Vaccinia Virus protein VP39"/>
    <property type="match status" value="1"/>
</dbReference>
<evidence type="ECO:0000259" key="11">
    <source>
        <dbReference type="Pfam" id="PF07780"/>
    </source>
</evidence>
<protein>
    <recommendedName>
        <fullName evidence="8">Putative rRNA methyltransferase</fullName>
        <ecNumber evidence="8">2.1.1.-</ecNumber>
    </recommendedName>
    <alternativeName>
        <fullName evidence="8">2'-O-ribose RNA methyltransferase SPB1 homolog</fullName>
    </alternativeName>
</protein>
<dbReference type="HAMAP" id="MF_03163">
    <property type="entry name" value="RNA_methyltr_E_SPB1"/>
    <property type="match status" value="1"/>
</dbReference>
<evidence type="ECO:0000256" key="7">
    <source>
        <dbReference type="ARBA" id="ARBA00023242"/>
    </source>
</evidence>
<dbReference type="PANTHER" id="PTHR10920:SF13">
    <property type="entry name" value="PRE-RRNA 2'-O-RIBOSE RNA METHYLTRANSFERASE FTSJ3"/>
    <property type="match status" value="1"/>
</dbReference>
<evidence type="ECO:0000256" key="5">
    <source>
        <dbReference type="ARBA" id="ARBA00022679"/>
    </source>
</evidence>
<dbReference type="InterPro" id="IPR012920">
    <property type="entry name" value="rRNA_MeTfrase_SPB1-like_C"/>
</dbReference>
<dbReference type="HAMAP" id="MF_01547">
    <property type="entry name" value="RNA_methyltr_E"/>
    <property type="match status" value="1"/>
</dbReference>
<feature type="binding site" evidence="8">
    <location>
        <position position="54"/>
    </location>
    <ligand>
        <name>S-adenosyl-L-methionine</name>
        <dbReference type="ChEBI" id="CHEBI:59789"/>
    </ligand>
</feature>
<keyword evidence="6 8" id="KW-0949">S-adenosyl-L-methionine</keyword>
<feature type="binding site" evidence="8">
    <location>
        <position position="56"/>
    </location>
    <ligand>
        <name>S-adenosyl-L-methionine</name>
        <dbReference type="ChEBI" id="CHEBI:59789"/>
    </ligand>
</feature>
<evidence type="ECO:0000313" key="14">
    <source>
        <dbReference type="Proteomes" id="UP001161247"/>
    </source>
</evidence>
<comment type="catalytic activity">
    <reaction evidence="8">
        <text>a ribonucleotide in rRNA + S-adenosyl-L-methionine = a 2'-O-methylribonucleotide in rRNA + S-adenosyl-L-homocysteine + H(+)</text>
        <dbReference type="Rhea" id="RHEA:48628"/>
        <dbReference type="Rhea" id="RHEA-COMP:12164"/>
        <dbReference type="Rhea" id="RHEA-COMP:12165"/>
        <dbReference type="ChEBI" id="CHEBI:15378"/>
        <dbReference type="ChEBI" id="CHEBI:57856"/>
        <dbReference type="ChEBI" id="CHEBI:59789"/>
        <dbReference type="ChEBI" id="CHEBI:90675"/>
        <dbReference type="ChEBI" id="CHEBI:90676"/>
    </reaction>
</comment>
<gene>
    <name evidence="13" type="ORF">OLC1_LOCUS13446</name>
</gene>
<feature type="binding site" evidence="8">
    <location>
        <position position="74"/>
    </location>
    <ligand>
        <name>S-adenosyl-L-methionine</name>
        <dbReference type="ChEBI" id="CHEBI:59789"/>
    </ligand>
</feature>
<feature type="compositionally biased region" description="Acidic residues" evidence="9">
    <location>
        <begin position="459"/>
        <end position="468"/>
    </location>
</feature>
<evidence type="ECO:0000256" key="2">
    <source>
        <dbReference type="ARBA" id="ARBA00022517"/>
    </source>
</evidence>
<dbReference type="PANTHER" id="PTHR10920">
    <property type="entry name" value="RIBOSOMAL RNA METHYLTRANSFERASE"/>
    <property type="match status" value="1"/>
</dbReference>
<dbReference type="GO" id="GO:0016435">
    <property type="term" value="F:rRNA (guanine) methyltransferase activity"/>
    <property type="evidence" value="ECO:0007669"/>
    <property type="project" value="TreeGrafter"/>
</dbReference>
<accession>A0AAV1DBF9</accession>
<dbReference type="InterPro" id="IPR002877">
    <property type="entry name" value="RNA_MeTrfase_FtsJ_dom"/>
</dbReference>
<feature type="domain" description="DUF3381" evidence="12">
    <location>
        <begin position="234"/>
        <end position="381"/>
    </location>
</feature>
<feature type="binding site" evidence="8">
    <location>
        <position position="118"/>
    </location>
    <ligand>
        <name>S-adenosyl-L-methionine</name>
        <dbReference type="ChEBI" id="CHEBI:59789"/>
    </ligand>
</feature>
<evidence type="ECO:0000259" key="12">
    <source>
        <dbReference type="Pfam" id="PF11861"/>
    </source>
</evidence>
<dbReference type="SUPFAM" id="SSF53335">
    <property type="entry name" value="S-adenosyl-L-methionine-dependent methyltransferases"/>
    <property type="match status" value="1"/>
</dbReference>
<evidence type="ECO:0000313" key="13">
    <source>
        <dbReference type="EMBL" id="CAI9104541.1"/>
    </source>
</evidence>
<dbReference type="InterPro" id="IPR015507">
    <property type="entry name" value="rRNA-MeTfrase_E"/>
</dbReference>
<feature type="region of interest" description="Disordered" evidence="9">
    <location>
        <begin position="765"/>
        <end position="828"/>
    </location>
</feature>
<keyword evidence="7 8" id="KW-0539">Nucleus</keyword>
<evidence type="ECO:0000256" key="3">
    <source>
        <dbReference type="ARBA" id="ARBA00022552"/>
    </source>
</evidence>
<feature type="region of interest" description="Disordered" evidence="9">
    <location>
        <begin position="419"/>
        <end position="522"/>
    </location>
</feature>
<dbReference type="Pfam" id="PF07780">
    <property type="entry name" value="Spb1_C"/>
    <property type="match status" value="1"/>
</dbReference>
<dbReference type="Proteomes" id="UP001161247">
    <property type="component" value="Chromosome 4"/>
</dbReference>
<feature type="active site" description="Proton acceptor" evidence="8">
    <location>
        <position position="158"/>
    </location>
</feature>
<keyword evidence="2 8" id="KW-0690">Ribosome biogenesis</keyword>
<feature type="region of interest" description="Disordered" evidence="9">
    <location>
        <begin position="327"/>
        <end position="348"/>
    </location>
</feature>